<dbReference type="PANTHER" id="PTHR21148">
    <property type="entry name" value="THIOREDOXIN DOMAIN-CONTAINING PROTEIN 9"/>
    <property type="match status" value="1"/>
</dbReference>
<protein>
    <recommendedName>
        <fullName evidence="4">Thioredoxin-like protein</fullName>
    </recommendedName>
</protein>
<comment type="caution">
    <text evidence="2">The sequence shown here is derived from an EMBL/GenBank/DDBJ whole genome shotgun (WGS) entry which is preliminary data.</text>
</comment>
<name>A0A9W8B602_9FUNG</name>
<keyword evidence="3" id="KW-1185">Reference proteome</keyword>
<feature type="region of interest" description="Disordered" evidence="1">
    <location>
        <begin position="181"/>
        <end position="250"/>
    </location>
</feature>
<dbReference type="Gene3D" id="3.40.30.10">
    <property type="entry name" value="Glutaredoxin"/>
    <property type="match status" value="1"/>
</dbReference>
<feature type="compositionally biased region" description="Basic and acidic residues" evidence="1">
    <location>
        <begin position="203"/>
        <end position="214"/>
    </location>
</feature>
<sequence>MANPTADDQVSALAHRAIDSADEVDDDDLFSDLDNDWALGGYREQRLEQLKQQVADLTAMKAKGHGQYTEIQDEKAVLKIMTETKHCVVHFFHKEFCRCLIIDKHLQILAPQYIATRFLKIDVANAPFLVAKLKVCVLPCVILTIDGVSHQRLVGFEDLGNKDDFKTKCLEGYLMDAGVIQPRPTQPLGTGSALGHSTHGARSRAENSDDEGSHGRPSRQRHGYIGSANGPLRSSRRFPQNSDDNDDEYA</sequence>
<evidence type="ECO:0000313" key="3">
    <source>
        <dbReference type="Proteomes" id="UP001151582"/>
    </source>
</evidence>
<evidence type="ECO:0000256" key="1">
    <source>
        <dbReference type="SAM" id="MobiDB-lite"/>
    </source>
</evidence>
<reference evidence="2" key="1">
    <citation type="submission" date="2022-07" db="EMBL/GenBank/DDBJ databases">
        <title>Phylogenomic reconstructions and comparative analyses of Kickxellomycotina fungi.</title>
        <authorList>
            <person name="Reynolds N.K."/>
            <person name="Stajich J.E."/>
            <person name="Barry K."/>
            <person name="Grigoriev I.V."/>
            <person name="Crous P."/>
            <person name="Smith M.E."/>
        </authorList>
    </citation>
    <scope>NUCLEOTIDE SEQUENCE</scope>
    <source>
        <strain evidence="2">RSA 567</strain>
    </source>
</reference>
<evidence type="ECO:0000313" key="2">
    <source>
        <dbReference type="EMBL" id="KAJ1985352.1"/>
    </source>
</evidence>
<dbReference type="InterPro" id="IPR036249">
    <property type="entry name" value="Thioredoxin-like_sf"/>
</dbReference>
<dbReference type="CDD" id="cd02989">
    <property type="entry name" value="Phd_like_TxnDC9"/>
    <property type="match status" value="1"/>
</dbReference>
<organism evidence="2 3">
    <name type="scientific">Dimargaris verticillata</name>
    <dbReference type="NCBI Taxonomy" id="2761393"/>
    <lineage>
        <taxon>Eukaryota</taxon>
        <taxon>Fungi</taxon>
        <taxon>Fungi incertae sedis</taxon>
        <taxon>Zoopagomycota</taxon>
        <taxon>Kickxellomycotina</taxon>
        <taxon>Dimargaritomycetes</taxon>
        <taxon>Dimargaritales</taxon>
        <taxon>Dimargaritaceae</taxon>
        <taxon>Dimargaris</taxon>
    </lineage>
</organism>
<proteinExistence type="predicted"/>
<evidence type="ECO:0008006" key="4">
    <source>
        <dbReference type="Google" id="ProtNLM"/>
    </source>
</evidence>
<dbReference type="AlphaFoldDB" id="A0A9W8B602"/>
<dbReference type="SUPFAM" id="SSF52833">
    <property type="entry name" value="Thioredoxin-like"/>
    <property type="match status" value="1"/>
</dbReference>
<gene>
    <name evidence="2" type="ORF">H4R34_000006</name>
</gene>
<dbReference type="Proteomes" id="UP001151582">
    <property type="component" value="Unassembled WGS sequence"/>
</dbReference>
<dbReference type="EMBL" id="JANBQB010000001">
    <property type="protein sequence ID" value="KAJ1985352.1"/>
    <property type="molecule type" value="Genomic_DNA"/>
</dbReference>
<dbReference type="OrthoDB" id="10257948at2759"/>
<accession>A0A9W8B602</accession>